<reference evidence="1 2" key="1">
    <citation type="journal article" date="2007" name="Virology">
        <title>Sequence and annotation of the 314-kb MT325 and the 321-kb FR483 viruses that infect Chlorella Pbi.</title>
        <authorList>
            <person name="Fitzgerald L.A."/>
            <person name="Graves M.V."/>
            <person name="Li X."/>
            <person name="Feldblyum T."/>
            <person name="Hartigan J."/>
            <person name="Van Etten J.L."/>
        </authorList>
    </citation>
    <scope>NUCLEOTIDE SEQUENCE [LARGE SCALE GENOMIC DNA]</scope>
    <source>
        <strain evidence="1 2">MT325</strain>
    </source>
</reference>
<organismHost>
    <name type="scientific">Paramecium bursaria</name>
    <dbReference type="NCBI Taxonomy" id="74790"/>
</organismHost>
<proteinExistence type="predicted"/>
<organism evidence="1 2">
    <name type="scientific">Paramecium bursaria Chlorella virus MT325</name>
    <name type="common">PBCV-MT325</name>
    <dbReference type="NCBI Taxonomy" id="346932"/>
    <lineage>
        <taxon>Viruses</taxon>
        <taxon>Varidnaviria</taxon>
        <taxon>Bamfordvirae</taxon>
        <taxon>Nucleocytoviricota</taxon>
        <taxon>Megaviricetes</taxon>
        <taxon>Algavirales</taxon>
        <taxon>Phycodnaviridae</taxon>
        <taxon>Chlorovirus</taxon>
        <taxon>Chlorovirus conductrix</taxon>
        <taxon>Paramecium bursaria Chlorella virus A1</taxon>
    </lineage>
</organism>
<gene>
    <name evidence="1" type="primary">m196L</name>
    <name evidence="1" type="ORF">MT325_m196L</name>
</gene>
<sequence>MSTGITCLNGYQRKGRSWFQSDVNQLIHFQSVISLCDRGCYNCTAWFGVAHLNLVGINNLNNSAEYNPVSTCCPLGN</sequence>
<dbReference type="Proteomes" id="UP000246715">
    <property type="component" value="Segment"/>
</dbReference>
<accession>A7ITS6</accession>
<name>A7ITS6_PBCVM</name>
<dbReference type="EMBL" id="DQ491001">
    <property type="protein sequence ID" value="ABT13750.1"/>
    <property type="molecule type" value="Genomic_DNA"/>
</dbReference>
<protein>
    <submittedName>
        <fullName evidence="1">Uncharacterized protein m196L</fullName>
    </submittedName>
</protein>
<evidence type="ECO:0000313" key="1">
    <source>
        <dbReference type="EMBL" id="ABT13750.1"/>
    </source>
</evidence>
<evidence type="ECO:0000313" key="2">
    <source>
        <dbReference type="Proteomes" id="UP000246715"/>
    </source>
</evidence>